<dbReference type="PANTHER" id="PTHR43031:SF1">
    <property type="entry name" value="PYRIDINE NUCLEOTIDE-DISULPHIDE OXIDOREDUCTASE"/>
    <property type="match status" value="1"/>
</dbReference>
<dbReference type="InterPro" id="IPR001307">
    <property type="entry name" value="Thiosulphate_STrfase_CS"/>
</dbReference>
<dbReference type="InterPro" id="IPR036873">
    <property type="entry name" value="Rhodanese-like_dom_sf"/>
</dbReference>
<dbReference type="PROSITE" id="PS50206">
    <property type="entry name" value="RHODANESE_3"/>
    <property type="match status" value="1"/>
</dbReference>
<protein>
    <submittedName>
        <fullName evidence="2">Rhodanese-like domain-containing protein</fullName>
    </submittedName>
</protein>
<name>A0AAE4DM96_9ENTR</name>
<comment type="caution">
    <text evidence="2">The sequence shown here is derived from an EMBL/GenBank/DDBJ whole genome shotgun (WGS) entry which is preliminary data.</text>
</comment>
<dbReference type="Pfam" id="PF00581">
    <property type="entry name" value="Rhodanese"/>
    <property type="match status" value="1"/>
</dbReference>
<gene>
    <name evidence="2" type="ORF">O7047_09180</name>
</gene>
<feature type="domain" description="Rhodanese" evidence="1">
    <location>
        <begin position="39"/>
        <end position="130"/>
    </location>
</feature>
<dbReference type="InterPro" id="IPR050229">
    <property type="entry name" value="GlpE_sulfurtransferase"/>
</dbReference>
<accession>A0AAE4DM96</accession>
<dbReference type="EMBL" id="JAQGEC010000006">
    <property type="protein sequence ID" value="MDR9890402.1"/>
    <property type="molecule type" value="Genomic_DNA"/>
</dbReference>
<sequence>MSYVTEFPAADPQEAIAHFQRRLSLETDCADVHHALTHQQQDFVLLHVVGSAEQFARRHLPGAIHLPWSRMDSATMSRWPAGTLFVVYCAGPHCNGADRAALALARLGLPVKIMIGGITGWEDENFAFVNGSQAT</sequence>
<dbReference type="PROSITE" id="PS00380">
    <property type="entry name" value="RHODANESE_1"/>
    <property type="match status" value="1"/>
</dbReference>
<reference evidence="2" key="1">
    <citation type="submission" date="2022-12" db="EMBL/GenBank/DDBJ databases">
        <title>NDM-1 containing novel ST 2018 Pseudenterobacter timonensis.</title>
        <authorList>
            <person name="Halder G."/>
            <person name="Mandal S."/>
            <person name="Dutta S."/>
        </authorList>
    </citation>
    <scope>NUCLEOTIDE SEQUENCE</scope>
    <source>
        <strain evidence="2">CNCI147</strain>
    </source>
</reference>
<dbReference type="Gene3D" id="3.40.250.10">
    <property type="entry name" value="Rhodanese-like domain"/>
    <property type="match status" value="1"/>
</dbReference>
<proteinExistence type="predicted"/>
<evidence type="ECO:0000259" key="1">
    <source>
        <dbReference type="PROSITE" id="PS50206"/>
    </source>
</evidence>
<dbReference type="AlphaFoldDB" id="A0AAE4DM96"/>
<dbReference type="GO" id="GO:0004792">
    <property type="term" value="F:thiosulfate-cyanide sulfurtransferase activity"/>
    <property type="evidence" value="ECO:0007669"/>
    <property type="project" value="InterPro"/>
</dbReference>
<organism evidence="2 3">
    <name type="scientific">Pseudenterobacter timonensis</name>
    <dbReference type="NCBI Taxonomy" id="1755099"/>
    <lineage>
        <taxon>Bacteria</taxon>
        <taxon>Pseudomonadati</taxon>
        <taxon>Pseudomonadota</taxon>
        <taxon>Gammaproteobacteria</taxon>
        <taxon>Enterobacterales</taxon>
        <taxon>Enterobacteriaceae</taxon>
        <taxon>Pseudenterobacter</taxon>
    </lineage>
</organism>
<evidence type="ECO:0000313" key="2">
    <source>
        <dbReference type="EMBL" id="MDR9890402.1"/>
    </source>
</evidence>
<dbReference type="InterPro" id="IPR001763">
    <property type="entry name" value="Rhodanese-like_dom"/>
</dbReference>
<evidence type="ECO:0000313" key="3">
    <source>
        <dbReference type="Proteomes" id="UP001248822"/>
    </source>
</evidence>
<dbReference type="SMART" id="SM00450">
    <property type="entry name" value="RHOD"/>
    <property type="match status" value="1"/>
</dbReference>
<dbReference type="Proteomes" id="UP001248822">
    <property type="component" value="Unassembled WGS sequence"/>
</dbReference>
<dbReference type="PANTHER" id="PTHR43031">
    <property type="entry name" value="FAD-DEPENDENT OXIDOREDUCTASE"/>
    <property type="match status" value="1"/>
</dbReference>
<dbReference type="SUPFAM" id="SSF52821">
    <property type="entry name" value="Rhodanese/Cell cycle control phosphatase"/>
    <property type="match status" value="1"/>
</dbReference>
<dbReference type="RefSeq" id="WP_310825796.1">
    <property type="nucleotide sequence ID" value="NZ_JAQGEC010000006.1"/>
</dbReference>